<evidence type="ECO:0000256" key="6">
    <source>
        <dbReference type="ARBA" id="ARBA00023242"/>
    </source>
</evidence>
<evidence type="ECO:0000256" key="5">
    <source>
        <dbReference type="ARBA" id="ARBA00023163"/>
    </source>
</evidence>
<evidence type="ECO:0000256" key="1">
    <source>
        <dbReference type="ARBA" id="ARBA00004123"/>
    </source>
</evidence>
<dbReference type="AlphaFoldDB" id="A0AAD8H707"/>
<dbReference type="Pfam" id="PF00847">
    <property type="entry name" value="AP2"/>
    <property type="match status" value="1"/>
</dbReference>
<evidence type="ECO:0000256" key="3">
    <source>
        <dbReference type="ARBA" id="ARBA00023015"/>
    </source>
</evidence>
<keyword evidence="2" id="KW-0611">Plant defense</keyword>
<dbReference type="PROSITE" id="PS51032">
    <property type="entry name" value="AP2_ERF"/>
    <property type="match status" value="1"/>
</dbReference>
<protein>
    <submittedName>
        <fullName evidence="8">Ethylene-responsive transcription factor 5</fullName>
    </submittedName>
</protein>
<dbReference type="GO" id="GO:0009873">
    <property type="term" value="P:ethylene-activated signaling pathway"/>
    <property type="evidence" value="ECO:0007669"/>
    <property type="project" value="InterPro"/>
</dbReference>
<dbReference type="Gene3D" id="3.30.730.10">
    <property type="entry name" value="AP2/ERF domain"/>
    <property type="match status" value="1"/>
</dbReference>
<sequence>MMTNEEFQTLEFISQHLLEEDFLTSNDSIFLNHQLIDSSISESSNSNEEAFFESIYPEPGSTNSINNLVNIPSPRHYYSNSPCISASYEERDHPVSFQVMEPDFIASPNPEIIKQQPEMNCKRPGKKAVCFRKSSNIKHYRGVRMRPWGKFAAEIRDPNRKGSRIWLGTYDTSIEAARAYDCAAFNLRGNKAVLNFPSEAGKVVHAPHKYCRHIV</sequence>
<dbReference type="SUPFAM" id="SSF54171">
    <property type="entry name" value="DNA-binding domain"/>
    <property type="match status" value="1"/>
</dbReference>
<dbReference type="CDD" id="cd00018">
    <property type="entry name" value="AP2"/>
    <property type="match status" value="1"/>
</dbReference>
<reference evidence="8" key="1">
    <citation type="submission" date="2023-02" db="EMBL/GenBank/DDBJ databases">
        <title>Genome of toxic invasive species Heracleum sosnowskyi carries increased number of genes despite the absence of recent whole-genome duplications.</title>
        <authorList>
            <person name="Schelkunov M."/>
            <person name="Shtratnikova V."/>
            <person name="Makarenko M."/>
            <person name="Klepikova A."/>
            <person name="Omelchenko D."/>
            <person name="Novikova G."/>
            <person name="Obukhova E."/>
            <person name="Bogdanov V."/>
            <person name="Penin A."/>
            <person name="Logacheva M."/>
        </authorList>
    </citation>
    <scope>NUCLEOTIDE SEQUENCE</scope>
    <source>
        <strain evidence="8">Hsosn_3</strain>
        <tissue evidence="8">Leaf</tissue>
    </source>
</reference>
<dbReference type="SMART" id="SM00380">
    <property type="entry name" value="AP2"/>
    <property type="match status" value="1"/>
</dbReference>
<dbReference type="EMBL" id="JAUIZM010000010">
    <property type="protein sequence ID" value="KAK1360986.1"/>
    <property type="molecule type" value="Genomic_DNA"/>
</dbReference>
<evidence type="ECO:0000259" key="7">
    <source>
        <dbReference type="PROSITE" id="PS51032"/>
    </source>
</evidence>
<evidence type="ECO:0000256" key="4">
    <source>
        <dbReference type="ARBA" id="ARBA00023125"/>
    </source>
</evidence>
<dbReference type="PRINTS" id="PR00367">
    <property type="entry name" value="ETHRSPELEMNT"/>
</dbReference>
<keyword evidence="6" id="KW-0539">Nucleus</keyword>
<dbReference type="Proteomes" id="UP001237642">
    <property type="component" value="Unassembled WGS sequence"/>
</dbReference>
<evidence type="ECO:0000313" key="9">
    <source>
        <dbReference type="Proteomes" id="UP001237642"/>
    </source>
</evidence>
<dbReference type="GO" id="GO:0003677">
    <property type="term" value="F:DNA binding"/>
    <property type="evidence" value="ECO:0007669"/>
    <property type="project" value="UniProtKB-KW"/>
</dbReference>
<proteinExistence type="predicted"/>
<dbReference type="GO" id="GO:0006952">
    <property type="term" value="P:defense response"/>
    <property type="evidence" value="ECO:0007669"/>
    <property type="project" value="UniProtKB-KW"/>
</dbReference>
<feature type="domain" description="AP2/ERF" evidence="7">
    <location>
        <begin position="139"/>
        <end position="197"/>
    </location>
</feature>
<dbReference type="InterPro" id="IPR044808">
    <property type="entry name" value="ERF_plant"/>
</dbReference>
<dbReference type="InterPro" id="IPR001471">
    <property type="entry name" value="AP2/ERF_dom"/>
</dbReference>
<accession>A0AAD8H707</accession>
<dbReference type="GO" id="GO:0005634">
    <property type="term" value="C:nucleus"/>
    <property type="evidence" value="ECO:0007669"/>
    <property type="project" value="UniProtKB-SubCell"/>
</dbReference>
<dbReference type="InterPro" id="IPR036955">
    <property type="entry name" value="AP2/ERF_dom_sf"/>
</dbReference>
<evidence type="ECO:0000256" key="2">
    <source>
        <dbReference type="ARBA" id="ARBA00022821"/>
    </source>
</evidence>
<comment type="caution">
    <text evidence="8">The sequence shown here is derived from an EMBL/GenBank/DDBJ whole genome shotgun (WGS) entry which is preliminary data.</text>
</comment>
<keyword evidence="9" id="KW-1185">Reference proteome</keyword>
<evidence type="ECO:0000313" key="8">
    <source>
        <dbReference type="EMBL" id="KAK1360986.1"/>
    </source>
</evidence>
<dbReference type="InterPro" id="IPR016177">
    <property type="entry name" value="DNA-bd_dom_sf"/>
</dbReference>
<reference evidence="8" key="2">
    <citation type="submission" date="2023-05" db="EMBL/GenBank/DDBJ databases">
        <authorList>
            <person name="Schelkunov M.I."/>
        </authorList>
    </citation>
    <scope>NUCLEOTIDE SEQUENCE</scope>
    <source>
        <strain evidence="8">Hsosn_3</strain>
        <tissue evidence="8">Leaf</tissue>
    </source>
</reference>
<name>A0AAD8H707_9APIA</name>
<gene>
    <name evidence="8" type="ORF">POM88_045460</name>
</gene>
<keyword evidence="4" id="KW-0238">DNA-binding</keyword>
<dbReference type="PANTHER" id="PTHR31190:SF476">
    <property type="entry name" value="ETHYLENE-RESPONSIVE TRANSCRIPTION FACTOR 1"/>
    <property type="match status" value="1"/>
</dbReference>
<comment type="subcellular location">
    <subcellularLocation>
        <location evidence="1">Nucleus</location>
    </subcellularLocation>
</comment>
<organism evidence="8 9">
    <name type="scientific">Heracleum sosnowskyi</name>
    <dbReference type="NCBI Taxonomy" id="360622"/>
    <lineage>
        <taxon>Eukaryota</taxon>
        <taxon>Viridiplantae</taxon>
        <taxon>Streptophyta</taxon>
        <taxon>Embryophyta</taxon>
        <taxon>Tracheophyta</taxon>
        <taxon>Spermatophyta</taxon>
        <taxon>Magnoliopsida</taxon>
        <taxon>eudicotyledons</taxon>
        <taxon>Gunneridae</taxon>
        <taxon>Pentapetalae</taxon>
        <taxon>asterids</taxon>
        <taxon>campanulids</taxon>
        <taxon>Apiales</taxon>
        <taxon>Apiaceae</taxon>
        <taxon>Apioideae</taxon>
        <taxon>apioid superclade</taxon>
        <taxon>Tordylieae</taxon>
        <taxon>Tordyliinae</taxon>
        <taxon>Heracleum</taxon>
    </lineage>
</organism>
<keyword evidence="3" id="KW-0805">Transcription regulation</keyword>
<dbReference type="FunFam" id="3.30.730.10:FF:000001">
    <property type="entry name" value="Ethylene-responsive transcription factor 2"/>
    <property type="match status" value="1"/>
</dbReference>
<dbReference type="GO" id="GO:0003700">
    <property type="term" value="F:DNA-binding transcription factor activity"/>
    <property type="evidence" value="ECO:0007669"/>
    <property type="project" value="InterPro"/>
</dbReference>
<keyword evidence="5" id="KW-0804">Transcription</keyword>
<dbReference type="PANTHER" id="PTHR31190">
    <property type="entry name" value="DNA-BINDING DOMAIN"/>
    <property type="match status" value="1"/>
</dbReference>